<dbReference type="AlphaFoldDB" id="A0A9X1Q193"/>
<comment type="caution">
    <text evidence="1">The sequence shown here is derived from an EMBL/GenBank/DDBJ whole genome shotgun (WGS) entry which is preliminary data.</text>
</comment>
<evidence type="ECO:0000313" key="1">
    <source>
        <dbReference type="EMBL" id="MCF1597257.1"/>
    </source>
</evidence>
<gene>
    <name evidence="1" type="ORF">L0P92_27390</name>
</gene>
<organism evidence="1 2">
    <name type="scientific">Streptomyces muensis</name>
    <dbReference type="NCBI Taxonomy" id="1077944"/>
    <lineage>
        <taxon>Bacteria</taxon>
        <taxon>Bacillati</taxon>
        <taxon>Actinomycetota</taxon>
        <taxon>Actinomycetes</taxon>
        <taxon>Kitasatosporales</taxon>
        <taxon>Streptomycetaceae</taxon>
        <taxon>Streptomyces</taxon>
    </lineage>
</organism>
<sequence length="86" mass="9337">MEHVVVHADGSDLLVLGLYVTAPSLEAAERTARALVLRALRLRPPLLDAEIVSCGVPLVAPFYDLLLTDPAGGRHVPLQDQDRSER</sequence>
<protein>
    <submittedName>
        <fullName evidence="1">Uncharacterized protein</fullName>
    </submittedName>
</protein>
<evidence type="ECO:0000313" key="2">
    <source>
        <dbReference type="Proteomes" id="UP001139384"/>
    </source>
</evidence>
<dbReference type="RefSeq" id="WP_234765712.1">
    <property type="nucleotide sequence ID" value="NZ_JAKEIP010000137.1"/>
</dbReference>
<proteinExistence type="predicted"/>
<reference evidence="1" key="1">
    <citation type="submission" date="2022-01" db="EMBL/GenBank/DDBJ databases">
        <title>Draft Genome Sequences of Seven Type Strains of the Genus Streptomyces.</title>
        <authorList>
            <person name="Aziz S."/>
            <person name="Coretto E."/>
            <person name="Chronakova A."/>
            <person name="Sproer C."/>
            <person name="Huber K."/>
            <person name="Nouioui I."/>
            <person name="Gross H."/>
        </authorList>
    </citation>
    <scope>NUCLEOTIDE SEQUENCE</scope>
    <source>
        <strain evidence="1">DSM 103493</strain>
    </source>
</reference>
<accession>A0A9X1Q193</accession>
<dbReference type="Proteomes" id="UP001139384">
    <property type="component" value="Unassembled WGS sequence"/>
</dbReference>
<dbReference type="EMBL" id="JAKEIP010000137">
    <property type="protein sequence ID" value="MCF1597257.1"/>
    <property type="molecule type" value="Genomic_DNA"/>
</dbReference>
<keyword evidence="2" id="KW-1185">Reference proteome</keyword>
<name>A0A9X1Q193_STRM4</name>